<evidence type="ECO:0000313" key="2">
    <source>
        <dbReference type="EMBL" id="QHT34064.1"/>
    </source>
</evidence>
<feature type="transmembrane region" description="Helical" evidence="1">
    <location>
        <begin position="69"/>
        <end position="95"/>
    </location>
</feature>
<keyword evidence="1" id="KW-0472">Membrane</keyword>
<dbReference type="AlphaFoldDB" id="A0A6C0EY02"/>
<name>A0A6C0EY02_9ZZZZ</name>
<reference evidence="2" key="1">
    <citation type="journal article" date="2020" name="Nature">
        <title>Giant virus diversity and host interactions through global metagenomics.</title>
        <authorList>
            <person name="Schulz F."/>
            <person name="Roux S."/>
            <person name="Paez-Espino D."/>
            <person name="Jungbluth S."/>
            <person name="Walsh D.A."/>
            <person name="Denef V.J."/>
            <person name="McMahon K.D."/>
            <person name="Konstantinidis K.T."/>
            <person name="Eloe-Fadrosh E.A."/>
            <person name="Kyrpides N.C."/>
            <person name="Woyke T."/>
        </authorList>
    </citation>
    <scope>NUCLEOTIDE SEQUENCE</scope>
    <source>
        <strain evidence="2">GVMAG-M-3300009161-52</strain>
    </source>
</reference>
<evidence type="ECO:0000256" key="1">
    <source>
        <dbReference type="SAM" id="Phobius"/>
    </source>
</evidence>
<dbReference type="EMBL" id="MN738984">
    <property type="protein sequence ID" value="QHT34064.1"/>
    <property type="molecule type" value="Genomic_DNA"/>
</dbReference>
<sequence>MAALNPAPLPALPAGNASVLALATIGLSGNKYILGLMILLINLGARYIGNEVGEFMHKVLNHKFARRFLIFLVLWMGTRDLVVAGVITIGFILLVNTVFNENSQFCILPAKNDSPITKEEYLMAKELVTKYETVNPPIPSSVNAPQRISNLAINNNTVSNQQ</sequence>
<accession>A0A6C0EY02</accession>
<organism evidence="2">
    <name type="scientific">viral metagenome</name>
    <dbReference type="NCBI Taxonomy" id="1070528"/>
    <lineage>
        <taxon>unclassified sequences</taxon>
        <taxon>metagenomes</taxon>
        <taxon>organismal metagenomes</taxon>
    </lineage>
</organism>
<keyword evidence="1" id="KW-0812">Transmembrane</keyword>
<protein>
    <submittedName>
        <fullName evidence="2">Uncharacterized protein</fullName>
    </submittedName>
</protein>
<proteinExistence type="predicted"/>
<keyword evidence="1" id="KW-1133">Transmembrane helix</keyword>